<evidence type="ECO:0000313" key="2">
    <source>
        <dbReference type="EMBL" id="CRK90080.1"/>
    </source>
</evidence>
<keyword evidence="3" id="KW-1185">Reference proteome</keyword>
<proteinExistence type="predicted"/>
<name>A0A1J1HPU5_9DIPT</name>
<feature type="compositionally biased region" description="Polar residues" evidence="1">
    <location>
        <begin position="56"/>
        <end position="65"/>
    </location>
</feature>
<accession>A0A1J1HPU5</accession>
<dbReference type="EMBL" id="CVRI01000015">
    <property type="protein sequence ID" value="CRK90080.1"/>
    <property type="molecule type" value="Genomic_DNA"/>
</dbReference>
<gene>
    <name evidence="2" type="primary">putative AGAP013535-PA</name>
    <name evidence="2" type="ORF">CLUMA_CG003798</name>
</gene>
<evidence type="ECO:0000256" key="1">
    <source>
        <dbReference type="SAM" id="MobiDB-lite"/>
    </source>
</evidence>
<feature type="region of interest" description="Disordered" evidence="1">
    <location>
        <begin position="40"/>
        <end position="74"/>
    </location>
</feature>
<reference evidence="2 3" key="1">
    <citation type="submission" date="2015-04" db="EMBL/GenBank/DDBJ databases">
        <authorList>
            <person name="Syromyatnikov M.Y."/>
            <person name="Popov V.N."/>
        </authorList>
    </citation>
    <scope>NUCLEOTIDE SEQUENCE [LARGE SCALE GENOMIC DNA]</scope>
</reference>
<dbReference type="AlphaFoldDB" id="A0A1J1HPU5"/>
<sequence length="138" mass="15786">MLPKYVAQPAQSYSTQKLYQWCQQKEMQQYKSLWAVNPNSSGPSSSIIRHTERTENPNAYKTRSLPSKHKQRPVTSIEDLDELYSKVNISKKLRNRMTNDEAAIIAFCRSKSQNLSQFTGNGPKGDDAIVIYDERTAL</sequence>
<dbReference type="Proteomes" id="UP000183832">
    <property type="component" value="Unassembled WGS sequence"/>
</dbReference>
<evidence type="ECO:0000313" key="3">
    <source>
        <dbReference type="Proteomes" id="UP000183832"/>
    </source>
</evidence>
<protein>
    <submittedName>
        <fullName evidence="2">CLUMA_CG003798, isoform B</fullName>
    </submittedName>
</protein>
<dbReference type="OrthoDB" id="6412219at2759"/>
<organism evidence="2 3">
    <name type="scientific">Clunio marinus</name>
    <dbReference type="NCBI Taxonomy" id="568069"/>
    <lineage>
        <taxon>Eukaryota</taxon>
        <taxon>Metazoa</taxon>
        <taxon>Ecdysozoa</taxon>
        <taxon>Arthropoda</taxon>
        <taxon>Hexapoda</taxon>
        <taxon>Insecta</taxon>
        <taxon>Pterygota</taxon>
        <taxon>Neoptera</taxon>
        <taxon>Endopterygota</taxon>
        <taxon>Diptera</taxon>
        <taxon>Nematocera</taxon>
        <taxon>Chironomoidea</taxon>
        <taxon>Chironomidae</taxon>
        <taxon>Clunio</taxon>
    </lineage>
</organism>